<keyword evidence="3" id="KW-0159">Chromosome partition</keyword>
<dbReference type="GO" id="GO:0051301">
    <property type="term" value="P:cell division"/>
    <property type="evidence" value="ECO:0007669"/>
    <property type="project" value="UniProtKB-KW"/>
</dbReference>
<organism evidence="6 7">
    <name type="scientific">Paludibacterium paludis</name>
    <dbReference type="NCBI Taxonomy" id="1225769"/>
    <lineage>
        <taxon>Bacteria</taxon>
        <taxon>Pseudomonadati</taxon>
        <taxon>Pseudomonadota</taxon>
        <taxon>Betaproteobacteria</taxon>
        <taxon>Neisseriales</taxon>
        <taxon>Chromobacteriaceae</taxon>
        <taxon>Paludibacterium</taxon>
    </lineage>
</organism>
<dbReference type="PANTHER" id="PTHR34298:SF2">
    <property type="entry name" value="SEGREGATION AND CONDENSATION PROTEIN B"/>
    <property type="match status" value="1"/>
</dbReference>
<feature type="compositionally biased region" description="Acidic residues" evidence="5">
    <location>
        <begin position="212"/>
        <end position="224"/>
    </location>
</feature>
<keyword evidence="4" id="KW-0131">Cell cycle</keyword>
<dbReference type="InterPro" id="IPR005234">
    <property type="entry name" value="ScpB_csome_segregation"/>
</dbReference>
<proteinExistence type="predicted"/>
<keyword evidence="1" id="KW-0963">Cytoplasm</keyword>
<evidence type="ECO:0000256" key="4">
    <source>
        <dbReference type="ARBA" id="ARBA00023306"/>
    </source>
</evidence>
<evidence type="ECO:0000256" key="3">
    <source>
        <dbReference type="ARBA" id="ARBA00022829"/>
    </source>
</evidence>
<dbReference type="GO" id="GO:0051304">
    <property type="term" value="P:chromosome separation"/>
    <property type="evidence" value="ECO:0007669"/>
    <property type="project" value="InterPro"/>
</dbReference>
<dbReference type="InterPro" id="IPR036390">
    <property type="entry name" value="WH_DNA-bd_sf"/>
</dbReference>
<name>A0A918U735_9NEIS</name>
<dbReference type="SUPFAM" id="SSF46785">
    <property type="entry name" value="Winged helix' DNA-binding domain"/>
    <property type="match status" value="2"/>
</dbReference>
<evidence type="ECO:0000313" key="7">
    <source>
        <dbReference type="Proteomes" id="UP000645257"/>
    </source>
</evidence>
<comment type="caution">
    <text evidence="6">The sequence shown here is derived from an EMBL/GenBank/DDBJ whole genome shotgun (WGS) entry which is preliminary data.</text>
</comment>
<feature type="region of interest" description="Disordered" evidence="5">
    <location>
        <begin position="204"/>
        <end position="224"/>
    </location>
</feature>
<keyword evidence="7" id="KW-1185">Reference proteome</keyword>
<dbReference type="Proteomes" id="UP000645257">
    <property type="component" value="Unassembled WGS sequence"/>
</dbReference>
<dbReference type="Gene3D" id="1.10.10.10">
    <property type="entry name" value="Winged helix-like DNA-binding domain superfamily/Winged helix DNA-binding domain"/>
    <property type="match status" value="2"/>
</dbReference>
<dbReference type="EMBL" id="BMYX01000001">
    <property type="protein sequence ID" value="GGY02835.1"/>
    <property type="molecule type" value="Genomic_DNA"/>
</dbReference>
<evidence type="ECO:0008006" key="8">
    <source>
        <dbReference type="Google" id="ProtNLM"/>
    </source>
</evidence>
<protein>
    <recommendedName>
        <fullName evidence="8">Condensin subunit ScpB</fullName>
    </recommendedName>
</protein>
<dbReference type="AlphaFoldDB" id="A0A918U735"/>
<sequence length="224" mass="24643">MPSREIVPEWATLDFMSTITDLTYLKIVLETALLTTTEPLPVSALKRLFTEEIKASLINDLLDEIQQDWRGRGVELVRLASGWRFRARAEFTPYLARLNPEKPPRYSRAVMETLAIIAYKQPVTRGDIEAIRGVSVSTGVMQTLLERGWIEVIGHKDVPGRPGLYASTRKFLDDLGLNSLRDLPPLADLGTLVVSDAGDGIGGAGLAGAEPLGDEEANEIEQES</sequence>
<gene>
    <name evidence="6" type="ORF">GCM10011289_01220</name>
</gene>
<keyword evidence="2" id="KW-0132">Cell division</keyword>
<dbReference type="Pfam" id="PF04079">
    <property type="entry name" value="SMC_ScpB"/>
    <property type="match status" value="1"/>
</dbReference>
<dbReference type="PANTHER" id="PTHR34298">
    <property type="entry name" value="SEGREGATION AND CONDENSATION PROTEIN B"/>
    <property type="match status" value="1"/>
</dbReference>
<dbReference type="NCBIfam" id="TIGR00281">
    <property type="entry name" value="SMC-Scp complex subunit ScpB"/>
    <property type="match status" value="1"/>
</dbReference>
<evidence type="ECO:0000313" key="6">
    <source>
        <dbReference type="EMBL" id="GGY02835.1"/>
    </source>
</evidence>
<evidence type="ECO:0000256" key="2">
    <source>
        <dbReference type="ARBA" id="ARBA00022618"/>
    </source>
</evidence>
<reference evidence="6" key="1">
    <citation type="journal article" date="2014" name="Int. J. Syst. Evol. Microbiol.">
        <title>Complete genome sequence of Corynebacterium casei LMG S-19264T (=DSM 44701T), isolated from a smear-ripened cheese.</title>
        <authorList>
            <consortium name="US DOE Joint Genome Institute (JGI-PGF)"/>
            <person name="Walter F."/>
            <person name="Albersmeier A."/>
            <person name="Kalinowski J."/>
            <person name="Ruckert C."/>
        </authorList>
    </citation>
    <scope>NUCLEOTIDE SEQUENCE</scope>
    <source>
        <strain evidence="6">KCTC 32182</strain>
    </source>
</reference>
<reference evidence="6" key="2">
    <citation type="submission" date="2020-09" db="EMBL/GenBank/DDBJ databases">
        <authorList>
            <person name="Sun Q."/>
            <person name="Kim S."/>
        </authorList>
    </citation>
    <scope>NUCLEOTIDE SEQUENCE</scope>
    <source>
        <strain evidence="6">KCTC 32182</strain>
    </source>
</reference>
<evidence type="ECO:0000256" key="5">
    <source>
        <dbReference type="SAM" id="MobiDB-lite"/>
    </source>
</evidence>
<accession>A0A918U735</accession>
<dbReference type="InterPro" id="IPR036388">
    <property type="entry name" value="WH-like_DNA-bd_sf"/>
</dbReference>
<evidence type="ECO:0000256" key="1">
    <source>
        <dbReference type="ARBA" id="ARBA00022490"/>
    </source>
</evidence>